<sequence length="784" mass="88837">MNDTTSNAGVLLESPEAQFAKVLENYQLSGAAASPFDVIQNFISISAERALAINQEHPNELQEFESWDLETKLWHLVNILYSYRLSPPSDVASQPQYASFASKRDAYLKNNPKIQELVLILQWLQENSPDVVVTLEPIQELKWTSTKVAIENRALASLASTNQADLVEHLDSDAPLRSNGKITNQDAHKDDTNFAVIYDLLLSGRNQEAIDYAAKSGNFTLSIILIGAFQDFIDPVIDDVGDSGMDIDEDESIVVSEPSGIKHKYLWYQTVAKLAKDPRISPNEALIYTYLSGSDISRNIKESTTWETHMLLYVNQLLNFHLRGLLKSSSKSSSDLDPSIPSITFPVPQHQDVNSILNTLQSSTSITAKSKNPFRVIMGSVIIDQLILFLHNSFKSTDSHIVDDKHILRVLAHLAVVSVTLGIDEGSKAPTKIITKYISKLSESGLDDLVPIYLSFIPDEKDVRECYSIFLTTIVDSEKRNRQLDILRKLGISAFNENGTPFSSTTEDVGDQYESKIHNVLKRTVERVMTDTLAHYEPLQDIQLNSDEIDDVDRKLSQSVEWFYENQMYEDGIIATRTIFQRFLQTGRLRAIKEFAKGKNFKALLKSYDSTIQLQSIEGGEVPTLVTDADKEELLQYDKFGQCLNYLDEWKEFISSKNDNFWMSKDVENSIEKITLNLRAFILSWLQDAIKHCADDGRVQMYREMRSLYVPYMLIELLQVLQQCRIRDWKYMQQALSLVNEVANDRDNDFLHCFISCGRISEFVSLAGEVAMVALEKGTKGIFT</sequence>
<proteinExistence type="inferred from homology"/>
<evidence type="ECO:0000313" key="9">
    <source>
        <dbReference type="Proteomes" id="UP001338582"/>
    </source>
</evidence>
<evidence type="ECO:0000256" key="1">
    <source>
        <dbReference type="ARBA" id="ARBA00022448"/>
    </source>
</evidence>
<comment type="subcellular location">
    <subcellularLocation>
        <location evidence="7">Nucleus</location>
        <location evidence="7">Nuclear pore complex</location>
    </subcellularLocation>
    <subcellularLocation>
        <location evidence="7">Nucleus membrane</location>
    </subcellularLocation>
</comment>
<dbReference type="GeneID" id="88172888"/>
<comment type="similarity">
    <text evidence="7">Belongs to the nucleoporin Nup84/Nup107 family.</text>
</comment>
<dbReference type="GO" id="GO:0000973">
    <property type="term" value="P:post-transcriptional tethering of RNA polymerase II gene DNA at nuclear periphery"/>
    <property type="evidence" value="ECO:0007669"/>
    <property type="project" value="TreeGrafter"/>
</dbReference>
<dbReference type="PANTHER" id="PTHR13003">
    <property type="entry name" value="NUP107-RELATED"/>
    <property type="match status" value="1"/>
</dbReference>
<evidence type="ECO:0000313" key="8">
    <source>
        <dbReference type="EMBL" id="WPK24545.1"/>
    </source>
</evidence>
<evidence type="ECO:0000256" key="4">
    <source>
        <dbReference type="ARBA" id="ARBA00023010"/>
    </source>
</evidence>
<dbReference type="AlphaFoldDB" id="A0AAX4H7N1"/>
<name>A0AAX4H7N1_9ASCO</name>
<evidence type="ECO:0000256" key="6">
    <source>
        <dbReference type="ARBA" id="ARBA00023242"/>
    </source>
</evidence>
<keyword evidence="5 7" id="KW-0906">Nuclear pore complex</keyword>
<keyword evidence="1 7" id="KW-0813">Transport</keyword>
<organism evidence="8 9">
    <name type="scientific">Australozyma saopauloensis</name>
    <dbReference type="NCBI Taxonomy" id="291208"/>
    <lineage>
        <taxon>Eukaryota</taxon>
        <taxon>Fungi</taxon>
        <taxon>Dikarya</taxon>
        <taxon>Ascomycota</taxon>
        <taxon>Saccharomycotina</taxon>
        <taxon>Pichiomycetes</taxon>
        <taxon>Metschnikowiaceae</taxon>
        <taxon>Australozyma</taxon>
    </lineage>
</organism>
<dbReference type="Gene3D" id="1.20.190.50">
    <property type="match status" value="1"/>
</dbReference>
<comment type="function">
    <text evidence="7">Functions as a component of the nuclear pore complex (NPC).</text>
</comment>
<evidence type="ECO:0000256" key="3">
    <source>
        <dbReference type="ARBA" id="ARBA00022927"/>
    </source>
</evidence>
<keyword evidence="6 7" id="KW-0539">Nucleus</keyword>
<keyword evidence="9" id="KW-1185">Reference proteome</keyword>
<dbReference type="GO" id="GO:0017056">
    <property type="term" value="F:structural constituent of nuclear pore"/>
    <property type="evidence" value="ECO:0007669"/>
    <property type="project" value="UniProtKB-UniRule"/>
</dbReference>
<gene>
    <name evidence="8" type="ORF">PUMCH_001823</name>
</gene>
<dbReference type="GO" id="GO:0006606">
    <property type="term" value="P:protein import into nucleus"/>
    <property type="evidence" value="ECO:0007669"/>
    <property type="project" value="TreeGrafter"/>
</dbReference>
<dbReference type="RefSeq" id="XP_062876928.1">
    <property type="nucleotide sequence ID" value="XM_063020858.1"/>
</dbReference>
<dbReference type="Proteomes" id="UP001338582">
    <property type="component" value="Chromosome 2"/>
</dbReference>
<keyword evidence="2" id="KW-0509">mRNA transport</keyword>
<dbReference type="KEGG" id="asau:88172888"/>
<evidence type="ECO:0000256" key="5">
    <source>
        <dbReference type="ARBA" id="ARBA00023132"/>
    </source>
</evidence>
<accession>A0AAX4H7N1</accession>
<evidence type="ECO:0000256" key="7">
    <source>
        <dbReference type="RuleBase" id="RU365072"/>
    </source>
</evidence>
<dbReference type="GO" id="GO:0031965">
    <property type="term" value="C:nuclear membrane"/>
    <property type="evidence" value="ECO:0007669"/>
    <property type="project" value="UniProtKB-SubCell"/>
</dbReference>
<dbReference type="Pfam" id="PF04121">
    <property type="entry name" value="Nup84_Nup100"/>
    <property type="match status" value="1"/>
</dbReference>
<evidence type="ECO:0000256" key="2">
    <source>
        <dbReference type="ARBA" id="ARBA00022816"/>
    </source>
</evidence>
<dbReference type="InterPro" id="IPR007252">
    <property type="entry name" value="Nup84/Nup107"/>
</dbReference>
<dbReference type="EMBL" id="CP138895">
    <property type="protein sequence ID" value="WPK24545.1"/>
    <property type="molecule type" value="Genomic_DNA"/>
</dbReference>
<comment type="subunit">
    <text evidence="7">Part of the nuclear pore complex (NPC).</text>
</comment>
<dbReference type="GO" id="GO:0031080">
    <property type="term" value="C:nuclear pore outer ring"/>
    <property type="evidence" value="ECO:0007669"/>
    <property type="project" value="TreeGrafter"/>
</dbReference>
<reference evidence="8 9" key="1">
    <citation type="submission" date="2023-10" db="EMBL/GenBank/DDBJ databases">
        <title>Draft Genome Sequence of Candida saopaulonensis from a very Premature Infant with Sepsis.</title>
        <authorList>
            <person name="Ning Y."/>
            <person name="Dai R."/>
            <person name="Xiao M."/>
            <person name="Xu Y."/>
            <person name="Yan Q."/>
            <person name="Zhang L."/>
        </authorList>
    </citation>
    <scope>NUCLEOTIDE SEQUENCE [LARGE SCALE GENOMIC DNA]</scope>
    <source>
        <strain evidence="8 9">19XY460</strain>
    </source>
</reference>
<protein>
    <recommendedName>
        <fullName evidence="7">Nuclear pore complex protein</fullName>
    </recommendedName>
</protein>
<keyword evidence="4 7" id="KW-0811">Translocation</keyword>
<keyword evidence="3" id="KW-0653">Protein transport</keyword>
<dbReference type="Gene3D" id="1.10.3450.20">
    <property type="match status" value="1"/>
</dbReference>
<dbReference type="GO" id="GO:0006406">
    <property type="term" value="P:mRNA export from nucleus"/>
    <property type="evidence" value="ECO:0007669"/>
    <property type="project" value="TreeGrafter"/>
</dbReference>
<keyword evidence="7" id="KW-0472">Membrane</keyword>
<dbReference type="PANTHER" id="PTHR13003:SF2">
    <property type="entry name" value="NUCLEAR PORE COMPLEX PROTEIN NUP107"/>
    <property type="match status" value="1"/>
</dbReference>